<gene>
    <name evidence="4" type="ORF">FEF27_07770</name>
</gene>
<proteinExistence type="predicted"/>
<sequence>MTENHDLEALASNPHTDWDVLHWIAENHPQLRPTVAANPGTYQELVDALAALGHPDIDAAIAQREAAGGVTGPPGPQVDSADTPEVDLGPSSPMEGLWDTTGYTLAAQQAVAAADPDPEPEQQPAPAAKQESAPEPQPETEYAPESELEPAPAPVPQSPQQPEPASDAESEWPDDYQPAVASAAGRPSRHTTAASPATRPPTSRAALSPVAVVALALLGLGAIVGVLVLLFGGGEDEGLIAEPPTTATPAGEDDDAADDDATTEDEADEAAEEEAASEEDEAAEAEQEVIAEARTAVADLPQESSCEADADASVLAEFLAVADENWEDDDPEMLESTFESLQSACSTTHAASVFESARSGAQAPEEGSLRILNTVGTDWADREVGLRGAEQMSGFSAQDGNVECEFDDGVTCTVYQTSPALCDEGTTYTMTVQGVDVDCDAQLDRGGRETLSVDSSATDGFLVCTELSDRVTCYNSIDPFGFEMSNTGNYAY</sequence>
<dbReference type="OrthoDB" id="5179995at2"/>
<dbReference type="InterPro" id="IPR057893">
    <property type="entry name" value="LRV_2"/>
</dbReference>
<dbReference type="Pfam" id="PF25591">
    <property type="entry name" value="LRV_2"/>
    <property type="match status" value="1"/>
</dbReference>
<feature type="region of interest" description="Disordered" evidence="1">
    <location>
        <begin position="67"/>
        <end position="204"/>
    </location>
</feature>
<feature type="compositionally biased region" description="Low complexity" evidence="1">
    <location>
        <begin position="106"/>
        <end position="115"/>
    </location>
</feature>
<dbReference type="EMBL" id="VAWA01000008">
    <property type="protein sequence ID" value="TLP75543.1"/>
    <property type="molecule type" value="Genomic_DNA"/>
</dbReference>
<evidence type="ECO:0000256" key="1">
    <source>
        <dbReference type="SAM" id="MobiDB-lite"/>
    </source>
</evidence>
<keyword evidence="5" id="KW-1185">Reference proteome</keyword>
<feature type="compositionally biased region" description="Low complexity" evidence="1">
    <location>
        <begin position="122"/>
        <end position="134"/>
    </location>
</feature>
<protein>
    <recommendedName>
        <fullName evidence="3">Leucine rich repeat variant domain-containing protein</fullName>
    </recommendedName>
</protein>
<keyword evidence="2" id="KW-0812">Transmembrane</keyword>
<dbReference type="RefSeq" id="WP_138170286.1">
    <property type="nucleotide sequence ID" value="NZ_VAWA01000008.1"/>
</dbReference>
<dbReference type="Proteomes" id="UP000306544">
    <property type="component" value="Unassembled WGS sequence"/>
</dbReference>
<evidence type="ECO:0000256" key="2">
    <source>
        <dbReference type="SAM" id="Phobius"/>
    </source>
</evidence>
<feature type="compositionally biased region" description="Low complexity" evidence="1">
    <location>
        <begin position="190"/>
        <end position="204"/>
    </location>
</feature>
<feature type="transmembrane region" description="Helical" evidence="2">
    <location>
        <begin position="206"/>
        <end position="231"/>
    </location>
</feature>
<feature type="compositionally biased region" description="Acidic residues" evidence="1">
    <location>
        <begin position="251"/>
        <end position="287"/>
    </location>
</feature>
<evidence type="ECO:0000259" key="3">
    <source>
        <dbReference type="Pfam" id="PF25591"/>
    </source>
</evidence>
<evidence type="ECO:0000313" key="5">
    <source>
        <dbReference type="Proteomes" id="UP000306544"/>
    </source>
</evidence>
<feature type="domain" description="Leucine rich repeat variant" evidence="3">
    <location>
        <begin position="6"/>
        <end position="64"/>
    </location>
</feature>
<evidence type="ECO:0000313" key="4">
    <source>
        <dbReference type="EMBL" id="TLP75543.1"/>
    </source>
</evidence>
<accession>A0A5R9AA77</accession>
<dbReference type="AlphaFoldDB" id="A0A5R9AA77"/>
<feature type="compositionally biased region" description="Pro residues" evidence="1">
    <location>
        <begin position="151"/>
        <end position="162"/>
    </location>
</feature>
<feature type="region of interest" description="Disordered" evidence="1">
    <location>
        <begin position="240"/>
        <end position="287"/>
    </location>
</feature>
<reference evidence="4 5" key="1">
    <citation type="submission" date="2019-05" db="EMBL/GenBank/DDBJ databases">
        <title>Nesterenkonia sp. GY239, isolated from the Southern Atlantic Ocean.</title>
        <authorList>
            <person name="Zhang G."/>
        </authorList>
    </citation>
    <scope>NUCLEOTIDE SEQUENCE [LARGE SCALE GENOMIC DNA]</scope>
    <source>
        <strain evidence="4 5">GY239</strain>
    </source>
</reference>
<feature type="compositionally biased region" description="Low complexity" evidence="1">
    <location>
        <begin position="241"/>
        <end position="250"/>
    </location>
</feature>
<comment type="caution">
    <text evidence="4">The sequence shown here is derived from an EMBL/GenBank/DDBJ whole genome shotgun (WGS) entry which is preliminary data.</text>
</comment>
<keyword evidence="2" id="KW-1133">Transmembrane helix</keyword>
<keyword evidence="2" id="KW-0472">Membrane</keyword>
<name>A0A5R9AA77_9MICC</name>
<organism evidence="4 5">
    <name type="scientific">Nesterenkonia sphaerica</name>
    <dbReference type="NCBI Taxonomy" id="1804988"/>
    <lineage>
        <taxon>Bacteria</taxon>
        <taxon>Bacillati</taxon>
        <taxon>Actinomycetota</taxon>
        <taxon>Actinomycetes</taxon>
        <taxon>Micrococcales</taxon>
        <taxon>Micrococcaceae</taxon>
        <taxon>Nesterenkonia</taxon>
    </lineage>
</organism>